<keyword evidence="2 4" id="KW-0413">Isomerase</keyword>
<dbReference type="EMBL" id="MHQC01000032">
    <property type="protein sequence ID" value="OGZ94664.1"/>
    <property type="molecule type" value="Genomic_DNA"/>
</dbReference>
<gene>
    <name evidence="6" type="ORF">A2633_01195</name>
</gene>
<keyword evidence="3" id="KW-0694">RNA-binding</keyword>
<feature type="domain" description="RNA-binding S4" evidence="5">
    <location>
        <begin position="1"/>
        <end position="67"/>
    </location>
</feature>
<dbReference type="InterPro" id="IPR050343">
    <property type="entry name" value="RsuA_PseudoU_synthase"/>
</dbReference>
<evidence type="ECO:0000256" key="3">
    <source>
        <dbReference type="PROSITE-ProRule" id="PRU00182"/>
    </source>
</evidence>
<dbReference type="Gene3D" id="3.30.70.580">
    <property type="entry name" value="Pseudouridine synthase I, catalytic domain, N-terminal subdomain"/>
    <property type="match status" value="1"/>
</dbReference>
<dbReference type="GO" id="GO:0000455">
    <property type="term" value="P:enzyme-directed rRNA pseudouridine synthesis"/>
    <property type="evidence" value="ECO:0007669"/>
    <property type="project" value="UniProtKB-ARBA"/>
</dbReference>
<evidence type="ECO:0000256" key="1">
    <source>
        <dbReference type="ARBA" id="ARBA00008348"/>
    </source>
</evidence>
<evidence type="ECO:0000313" key="7">
    <source>
        <dbReference type="Proteomes" id="UP000177152"/>
    </source>
</evidence>
<dbReference type="Pfam" id="PF01479">
    <property type="entry name" value="S4"/>
    <property type="match status" value="1"/>
</dbReference>
<organism evidence="6 7">
    <name type="scientific">Candidatus Sungbacteria bacterium RIFCSPHIGHO2_01_FULL_47_32</name>
    <dbReference type="NCBI Taxonomy" id="1802264"/>
    <lineage>
        <taxon>Bacteria</taxon>
        <taxon>Candidatus Sungiibacteriota</taxon>
    </lineage>
</organism>
<comment type="similarity">
    <text evidence="1 4">Belongs to the pseudouridine synthase RsuA family.</text>
</comment>
<dbReference type="InterPro" id="IPR000748">
    <property type="entry name" value="PsdUridine_synth_RsuA/RluB/E/F"/>
</dbReference>
<dbReference type="Gene3D" id="3.30.70.1560">
    <property type="entry name" value="Alpha-L RNA-binding motif"/>
    <property type="match status" value="1"/>
</dbReference>
<evidence type="ECO:0000256" key="2">
    <source>
        <dbReference type="ARBA" id="ARBA00023235"/>
    </source>
</evidence>
<sequence length="231" mass="26508">MRINRYLAEKGYATRREADNIILSRRVFINGRLAVLGDKVGEKDAVEVRQESAGQKKEYSYFAFYKPAGIVTHSPLPGQKSIKNILDTKPAVFPVGRLDRASEGLIILTNDGRITDRLLNPRYEHEKEYIVKTIMPFKDGFLKRMARGVRIEGYLTKPARTYRLGEQAFRIILTEGKKHQIRRMCAALGNDVRSLKRMRIMNIELRSLRPGEQRMLEGKELTIFLQSLGLA</sequence>
<evidence type="ECO:0000256" key="4">
    <source>
        <dbReference type="RuleBase" id="RU003887"/>
    </source>
</evidence>
<dbReference type="SMART" id="SM00363">
    <property type="entry name" value="S4"/>
    <property type="match status" value="1"/>
</dbReference>
<dbReference type="InterPro" id="IPR020094">
    <property type="entry name" value="TruA/RsuA/RluB/E/F_N"/>
</dbReference>
<dbReference type="PANTHER" id="PTHR47683">
    <property type="entry name" value="PSEUDOURIDINE SYNTHASE FAMILY PROTEIN-RELATED"/>
    <property type="match status" value="1"/>
</dbReference>
<dbReference type="SUPFAM" id="SSF55174">
    <property type="entry name" value="Alpha-L RNA-binding motif"/>
    <property type="match status" value="1"/>
</dbReference>
<protein>
    <recommendedName>
        <fullName evidence="4">Pseudouridine synthase</fullName>
        <ecNumber evidence="4">5.4.99.-</ecNumber>
    </recommendedName>
</protein>
<dbReference type="PANTHER" id="PTHR47683:SF2">
    <property type="entry name" value="RNA-BINDING S4 DOMAIN-CONTAINING PROTEIN"/>
    <property type="match status" value="1"/>
</dbReference>
<dbReference type="Pfam" id="PF00849">
    <property type="entry name" value="PseudoU_synth_2"/>
    <property type="match status" value="1"/>
</dbReference>
<dbReference type="InterPro" id="IPR042092">
    <property type="entry name" value="PsdUridine_s_RsuA/RluB/E/F_cat"/>
</dbReference>
<comment type="caution">
    <text evidence="6">The sequence shown here is derived from an EMBL/GenBank/DDBJ whole genome shotgun (WGS) entry which is preliminary data.</text>
</comment>
<evidence type="ECO:0000313" key="6">
    <source>
        <dbReference type="EMBL" id="OGZ94664.1"/>
    </source>
</evidence>
<dbReference type="CDD" id="cd00165">
    <property type="entry name" value="S4"/>
    <property type="match status" value="1"/>
</dbReference>
<dbReference type="AlphaFoldDB" id="A0A1G2K5E8"/>
<dbReference type="PROSITE" id="PS01149">
    <property type="entry name" value="PSI_RSU"/>
    <property type="match status" value="1"/>
</dbReference>
<dbReference type="InterPro" id="IPR020103">
    <property type="entry name" value="PsdUridine_synth_cat_dom_sf"/>
</dbReference>
<dbReference type="GO" id="GO:0120159">
    <property type="term" value="F:rRNA pseudouridine synthase activity"/>
    <property type="evidence" value="ECO:0007669"/>
    <property type="project" value="UniProtKB-ARBA"/>
</dbReference>
<dbReference type="InterPro" id="IPR002942">
    <property type="entry name" value="S4_RNA-bd"/>
</dbReference>
<dbReference type="NCBIfam" id="TIGR00093">
    <property type="entry name" value="pseudouridine synthase"/>
    <property type="match status" value="1"/>
</dbReference>
<dbReference type="InterPro" id="IPR006145">
    <property type="entry name" value="PsdUridine_synth_RsuA/RluA"/>
</dbReference>
<dbReference type="EC" id="5.4.99.-" evidence="4"/>
<dbReference type="InterPro" id="IPR018496">
    <property type="entry name" value="PsdUridine_synth_RsuA/RluB_CS"/>
</dbReference>
<dbReference type="GO" id="GO:0003723">
    <property type="term" value="F:RNA binding"/>
    <property type="evidence" value="ECO:0007669"/>
    <property type="project" value="UniProtKB-KW"/>
</dbReference>
<name>A0A1G2K5E8_9BACT</name>
<reference evidence="6 7" key="1">
    <citation type="journal article" date="2016" name="Nat. Commun.">
        <title>Thousands of microbial genomes shed light on interconnected biogeochemical processes in an aquifer system.</title>
        <authorList>
            <person name="Anantharaman K."/>
            <person name="Brown C.T."/>
            <person name="Hug L.A."/>
            <person name="Sharon I."/>
            <person name="Castelle C.J."/>
            <person name="Probst A.J."/>
            <person name="Thomas B.C."/>
            <person name="Singh A."/>
            <person name="Wilkins M.J."/>
            <person name="Karaoz U."/>
            <person name="Brodie E.L."/>
            <person name="Williams K.H."/>
            <person name="Hubbard S.S."/>
            <person name="Banfield J.F."/>
        </authorList>
    </citation>
    <scope>NUCLEOTIDE SEQUENCE [LARGE SCALE GENOMIC DNA]</scope>
</reference>
<dbReference type="Gene3D" id="3.10.290.10">
    <property type="entry name" value="RNA-binding S4 domain"/>
    <property type="match status" value="1"/>
</dbReference>
<dbReference type="InterPro" id="IPR036986">
    <property type="entry name" value="S4_RNA-bd_sf"/>
</dbReference>
<accession>A0A1G2K5E8</accession>
<dbReference type="Proteomes" id="UP000177152">
    <property type="component" value="Unassembled WGS sequence"/>
</dbReference>
<proteinExistence type="inferred from homology"/>
<evidence type="ECO:0000259" key="5">
    <source>
        <dbReference type="SMART" id="SM00363"/>
    </source>
</evidence>
<dbReference type="SUPFAM" id="SSF55120">
    <property type="entry name" value="Pseudouridine synthase"/>
    <property type="match status" value="1"/>
</dbReference>
<dbReference type="PROSITE" id="PS50889">
    <property type="entry name" value="S4"/>
    <property type="match status" value="1"/>
</dbReference>